<keyword evidence="2" id="KW-1185">Reference proteome</keyword>
<dbReference type="AlphaFoldDB" id="A0A5A7P8Q1"/>
<dbReference type="Proteomes" id="UP000325081">
    <property type="component" value="Unassembled WGS sequence"/>
</dbReference>
<name>A0A5A7P8Q1_STRAF</name>
<protein>
    <submittedName>
        <fullName evidence="1">Galactose oxidase/kelch repeat superfamily protein</fullName>
    </submittedName>
</protein>
<gene>
    <name evidence="1" type="ORF">STAS_04983</name>
</gene>
<proteinExistence type="predicted"/>
<evidence type="ECO:0000313" key="2">
    <source>
        <dbReference type="Proteomes" id="UP000325081"/>
    </source>
</evidence>
<evidence type="ECO:0000313" key="1">
    <source>
        <dbReference type="EMBL" id="GER29150.1"/>
    </source>
</evidence>
<sequence length="127" mass="14542">RKAHDTSFQEVHKHIARHVIGPLKMKSHADISFHARIALVTKSPPRHFHPFKLTVIITRKSLYYLLISPSLEDGHLGPCADEEEGSMFMPRIPEKMGDRSAHPKIIFGKVVELLFLRGRVNESDERI</sequence>
<comment type="caution">
    <text evidence="1">The sequence shown here is derived from an EMBL/GenBank/DDBJ whole genome shotgun (WGS) entry which is preliminary data.</text>
</comment>
<organism evidence="1 2">
    <name type="scientific">Striga asiatica</name>
    <name type="common">Asiatic witchweed</name>
    <name type="synonym">Buchnera asiatica</name>
    <dbReference type="NCBI Taxonomy" id="4170"/>
    <lineage>
        <taxon>Eukaryota</taxon>
        <taxon>Viridiplantae</taxon>
        <taxon>Streptophyta</taxon>
        <taxon>Embryophyta</taxon>
        <taxon>Tracheophyta</taxon>
        <taxon>Spermatophyta</taxon>
        <taxon>Magnoliopsida</taxon>
        <taxon>eudicotyledons</taxon>
        <taxon>Gunneridae</taxon>
        <taxon>Pentapetalae</taxon>
        <taxon>asterids</taxon>
        <taxon>lamiids</taxon>
        <taxon>Lamiales</taxon>
        <taxon>Orobanchaceae</taxon>
        <taxon>Buchnereae</taxon>
        <taxon>Striga</taxon>
    </lineage>
</organism>
<reference evidence="2" key="1">
    <citation type="journal article" date="2019" name="Curr. Biol.">
        <title>Genome Sequence of Striga asiatica Provides Insight into the Evolution of Plant Parasitism.</title>
        <authorList>
            <person name="Yoshida S."/>
            <person name="Kim S."/>
            <person name="Wafula E.K."/>
            <person name="Tanskanen J."/>
            <person name="Kim Y.M."/>
            <person name="Honaas L."/>
            <person name="Yang Z."/>
            <person name="Spallek T."/>
            <person name="Conn C.E."/>
            <person name="Ichihashi Y."/>
            <person name="Cheong K."/>
            <person name="Cui S."/>
            <person name="Der J.P."/>
            <person name="Gundlach H."/>
            <person name="Jiao Y."/>
            <person name="Hori C."/>
            <person name="Ishida J.K."/>
            <person name="Kasahara H."/>
            <person name="Kiba T."/>
            <person name="Kim M.S."/>
            <person name="Koo N."/>
            <person name="Laohavisit A."/>
            <person name="Lee Y.H."/>
            <person name="Lumba S."/>
            <person name="McCourt P."/>
            <person name="Mortimer J.C."/>
            <person name="Mutuku J.M."/>
            <person name="Nomura T."/>
            <person name="Sasaki-Sekimoto Y."/>
            <person name="Seto Y."/>
            <person name="Wang Y."/>
            <person name="Wakatake T."/>
            <person name="Sakakibara H."/>
            <person name="Demura T."/>
            <person name="Yamaguchi S."/>
            <person name="Yoneyama K."/>
            <person name="Manabe R.I."/>
            <person name="Nelson D.C."/>
            <person name="Schulman A.H."/>
            <person name="Timko M.P."/>
            <person name="dePamphilis C.W."/>
            <person name="Choi D."/>
            <person name="Shirasu K."/>
        </authorList>
    </citation>
    <scope>NUCLEOTIDE SEQUENCE [LARGE SCALE GENOMIC DNA]</scope>
    <source>
        <strain evidence="2">cv. UVA1</strain>
    </source>
</reference>
<accession>A0A5A7P8Q1</accession>
<feature type="non-terminal residue" evidence="1">
    <location>
        <position position="1"/>
    </location>
</feature>
<dbReference type="EMBL" id="BKCP01003336">
    <property type="protein sequence ID" value="GER29150.1"/>
    <property type="molecule type" value="Genomic_DNA"/>
</dbReference>